<sequence length="150" mass="17159">MQILSLLRQQRAQLVDVHELVSELRLLRRSRRSSLQDESLQGVHDLVSELQLLDSRLEVTGCQGERRQQRRVSFGDAAEQFGPSGSATQERHLQDPRKRKRTAQLLTRCPAHSWTASRGGLMIPVRTLQKARRHPGPFVRKIMASSVRHP</sequence>
<evidence type="ECO:0000313" key="3">
    <source>
        <dbReference type="Proteomes" id="UP001189429"/>
    </source>
</evidence>
<proteinExistence type="predicted"/>
<comment type="caution">
    <text evidence="2">The sequence shown here is derived from an EMBL/GenBank/DDBJ whole genome shotgun (WGS) entry which is preliminary data.</text>
</comment>
<dbReference type="EMBL" id="CAUYUJ010018204">
    <property type="protein sequence ID" value="CAK0881580.1"/>
    <property type="molecule type" value="Genomic_DNA"/>
</dbReference>
<name>A0ABN9W8Z7_9DINO</name>
<gene>
    <name evidence="2" type="ORF">PCOR1329_LOCUS64385</name>
</gene>
<feature type="region of interest" description="Disordered" evidence="1">
    <location>
        <begin position="64"/>
        <end position="102"/>
    </location>
</feature>
<dbReference type="Proteomes" id="UP001189429">
    <property type="component" value="Unassembled WGS sequence"/>
</dbReference>
<evidence type="ECO:0000313" key="2">
    <source>
        <dbReference type="EMBL" id="CAK0881580.1"/>
    </source>
</evidence>
<organism evidence="2 3">
    <name type="scientific">Prorocentrum cordatum</name>
    <dbReference type="NCBI Taxonomy" id="2364126"/>
    <lineage>
        <taxon>Eukaryota</taxon>
        <taxon>Sar</taxon>
        <taxon>Alveolata</taxon>
        <taxon>Dinophyceae</taxon>
        <taxon>Prorocentrales</taxon>
        <taxon>Prorocentraceae</taxon>
        <taxon>Prorocentrum</taxon>
    </lineage>
</organism>
<evidence type="ECO:0000256" key="1">
    <source>
        <dbReference type="SAM" id="MobiDB-lite"/>
    </source>
</evidence>
<keyword evidence="3" id="KW-1185">Reference proteome</keyword>
<reference evidence="2" key="1">
    <citation type="submission" date="2023-10" db="EMBL/GenBank/DDBJ databases">
        <authorList>
            <person name="Chen Y."/>
            <person name="Shah S."/>
            <person name="Dougan E. K."/>
            <person name="Thang M."/>
            <person name="Chan C."/>
        </authorList>
    </citation>
    <scope>NUCLEOTIDE SEQUENCE [LARGE SCALE GENOMIC DNA]</scope>
</reference>
<protein>
    <submittedName>
        <fullName evidence="2">Uncharacterized protein</fullName>
    </submittedName>
</protein>
<accession>A0ABN9W8Z7</accession>